<accession>A0A0S2IRA7</accession>
<sequence length="44" mass="5369">MDLLNHSTIVRDFFRSYSIKFFVFRLTRLCKSVYCLSARYNDEI</sequence>
<dbReference type="Proteomes" id="UP000058857">
    <property type="component" value="Chromosome 1"/>
</dbReference>
<dbReference type="AlphaFoldDB" id="A0A0S2IRA7"/>
<name>A0A0S2IRA7_LEPBO</name>
<proteinExistence type="predicted"/>
<gene>
    <name evidence="1" type="ORF">LBBP_01916</name>
</gene>
<protein>
    <submittedName>
        <fullName evidence="1">Uncharacterized protein</fullName>
    </submittedName>
</protein>
<evidence type="ECO:0000313" key="1">
    <source>
        <dbReference type="EMBL" id="ALO26193.1"/>
    </source>
</evidence>
<organism evidence="1">
    <name type="scientific">Leptospira borgpetersenii serovar Ballum</name>
    <dbReference type="NCBI Taxonomy" id="280505"/>
    <lineage>
        <taxon>Bacteria</taxon>
        <taxon>Pseudomonadati</taxon>
        <taxon>Spirochaetota</taxon>
        <taxon>Spirochaetia</taxon>
        <taxon>Leptospirales</taxon>
        <taxon>Leptospiraceae</taxon>
        <taxon>Leptospira</taxon>
    </lineage>
</organism>
<dbReference type="PATRIC" id="fig|280505.15.peg.1878"/>
<dbReference type="EMBL" id="CP012029">
    <property type="protein sequence ID" value="ALO26193.1"/>
    <property type="molecule type" value="Genomic_DNA"/>
</dbReference>
<reference evidence="1 2" key="1">
    <citation type="journal article" date="2015" name="PLoS Negl. Trop. Dis.">
        <title>Distribution of Plasmids in Distinct Leptospira Pathogenic Species.</title>
        <authorList>
            <person name="Wang Y."/>
            <person name="Zhuang X."/>
            <person name="Zhong Y."/>
            <person name="Zhang C."/>
            <person name="Zhang Y."/>
            <person name="Zeng L."/>
            <person name="Zhu Y."/>
            <person name="He P."/>
            <person name="Dong K."/>
            <person name="Pal U."/>
            <person name="Guo X."/>
            <person name="Qin J."/>
        </authorList>
    </citation>
    <scope>NUCLEOTIDE SEQUENCE [LARGE SCALE GENOMIC DNA]</scope>
    <source>
        <strain evidence="1 2">56604</strain>
    </source>
</reference>
<evidence type="ECO:0000313" key="2">
    <source>
        <dbReference type="Proteomes" id="UP000058857"/>
    </source>
</evidence>